<dbReference type="InterPro" id="IPR012973">
    <property type="entry name" value="NOG_C"/>
</dbReference>
<dbReference type="Gene3D" id="2.60.40.1180">
    <property type="entry name" value="Golgi alpha-mannosidase II"/>
    <property type="match status" value="1"/>
</dbReference>
<dbReference type="PANTHER" id="PTHR43002">
    <property type="entry name" value="GLYCOGEN DEBRANCHING ENZYME"/>
    <property type="match status" value="1"/>
</dbReference>
<reference evidence="2 3" key="1">
    <citation type="submission" date="2020-02" db="EMBL/GenBank/DDBJ databases">
        <authorList>
            <person name="Ma Q."/>
            <person name="Huang Y."/>
            <person name="Song X."/>
            <person name="Pei D."/>
        </authorList>
    </citation>
    <scope>NUCLEOTIDE SEQUENCE [LARGE SCALE GENOMIC DNA]</scope>
    <source>
        <strain evidence="2">Sxm20200214</strain>
        <tissue evidence="2">Leaf</tissue>
    </source>
</reference>
<dbReference type="Pfam" id="PF08155">
    <property type="entry name" value="NOGCT"/>
    <property type="match status" value="1"/>
</dbReference>
<accession>A0A8X8AV65</accession>
<evidence type="ECO:0000259" key="1">
    <source>
        <dbReference type="Pfam" id="PF08155"/>
    </source>
</evidence>
<dbReference type="EMBL" id="JAAMPC010000005">
    <property type="protein sequence ID" value="KAG2312368.1"/>
    <property type="molecule type" value="Genomic_DNA"/>
</dbReference>
<name>A0A8X8AV65_BRACI</name>
<dbReference type="OrthoDB" id="204980at2759"/>
<dbReference type="AlphaFoldDB" id="A0A8X8AV65"/>
<gene>
    <name evidence="2" type="ORF">Bca52824_023925</name>
</gene>
<dbReference type="InterPro" id="IPR013780">
    <property type="entry name" value="Glyco_hydro_b"/>
</dbReference>
<evidence type="ECO:0000313" key="3">
    <source>
        <dbReference type="Proteomes" id="UP000886595"/>
    </source>
</evidence>
<keyword evidence="3" id="KW-1185">Reference proteome</keyword>
<organism evidence="2 3">
    <name type="scientific">Brassica carinata</name>
    <name type="common">Ethiopian mustard</name>
    <name type="synonym">Abyssinian cabbage</name>
    <dbReference type="NCBI Taxonomy" id="52824"/>
    <lineage>
        <taxon>Eukaryota</taxon>
        <taxon>Viridiplantae</taxon>
        <taxon>Streptophyta</taxon>
        <taxon>Embryophyta</taxon>
        <taxon>Tracheophyta</taxon>
        <taxon>Spermatophyta</taxon>
        <taxon>Magnoliopsida</taxon>
        <taxon>eudicotyledons</taxon>
        <taxon>Gunneridae</taxon>
        <taxon>Pentapetalae</taxon>
        <taxon>rosids</taxon>
        <taxon>malvids</taxon>
        <taxon>Brassicales</taxon>
        <taxon>Brassicaceae</taxon>
        <taxon>Brassiceae</taxon>
        <taxon>Brassica</taxon>
    </lineage>
</organism>
<dbReference type="SUPFAM" id="SSF51011">
    <property type="entry name" value="Glycosyl hydrolase domain"/>
    <property type="match status" value="1"/>
</dbReference>
<dbReference type="Proteomes" id="UP000886595">
    <property type="component" value="Unassembled WGS sequence"/>
</dbReference>
<proteinExistence type="predicted"/>
<protein>
    <recommendedName>
        <fullName evidence="1">NOG C-terminal domain-containing protein</fullName>
    </recommendedName>
</protein>
<comment type="caution">
    <text evidence="2">The sequence shown here is derived from an EMBL/GenBank/DDBJ whole genome shotgun (WGS) entry which is preliminary data.</text>
</comment>
<feature type="domain" description="NOG C-terminal" evidence="1">
    <location>
        <begin position="147"/>
        <end position="185"/>
    </location>
</feature>
<sequence>MTNWSDSSCFLPLDLENSDQDSQTPFVKNSLSEFISFLTSVRARRRDVFQRSKFLKPENIVWYANDQTTPNWEDTASRFLAMWIKAESEEETTEPKKNDLFIGFNASDHPEKVILPSLPDGRSEWKRLVDTALPFPGFFLCGRRDRVYSASLRKHYILEHEEWKEDIFPEILDGHNGADFLDPDILLRLEDLEREEAIRQADGEEEDFEMDGEELTKEQKEQLAKIRNKKVWSFQFILLSARSVVGDVNWQESLG</sequence>
<evidence type="ECO:0000313" key="2">
    <source>
        <dbReference type="EMBL" id="KAG2312368.1"/>
    </source>
</evidence>